<keyword evidence="2" id="KW-1185">Reference proteome</keyword>
<gene>
    <name evidence="1" type="ORF">PanWU01x14_227620</name>
</gene>
<evidence type="ECO:0000313" key="1">
    <source>
        <dbReference type="EMBL" id="PON49814.1"/>
    </source>
</evidence>
<sequence length="74" mass="8294">MGGPDWAKKEDQTAYSTITQKAKLKISLDHVHGIDRPFDEVLSSCGPATQRAKFKISLDHVHGIDRPFSLLVKY</sequence>
<dbReference type="AlphaFoldDB" id="A0A2P5BM27"/>
<protein>
    <submittedName>
        <fullName evidence="1">Uncharacterized protein</fullName>
    </submittedName>
</protein>
<comment type="caution">
    <text evidence="1">The sequence shown here is derived from an EMBL/GenBank/DDBJ whole genome shotgun (WGS) entry which is preliminary data.</text>
</comment>
<name>A0A2P5BM27_PARAD</name>
<proteinExistence type="predicted"/>
<evidence type="ECO:0000313" key="2">
    <source>
        <dbReference type="Proteomes" id="UP000237105"/>
    </source>
</evidence>
<dbReference type="Proteomes" id="UP000237105">
    <property type="component" value="Unassembled WGS sequence"/>
</dbReference>
<accession>A0A2P5BM27</accession>
<reference evidence="2" key="1">
    <citation type="submission" date="2016-06" db="EMBL/GenBank/DDBJ databases">
        <title>Parallel loss of symbiosis genes in relatives of nitrogen-fixing non-legume Parasponia.</title>
        <authorList>
            <person name="Van Velzen R."/>
            <person name="Holmer R."/>
            <person name="Bu F."/>
            <person name="Rutten L."/>
            <person name="Van Zeijl A."/>
            <person name="Liu W."/>
            <person name="Santuari L."/>
            <person name="Cao Q."/>
            <person name="Sharma T."/>
            <person name="Shen D."/>
            <person name="Roswanjaya Y."/>
            <person name="Wardhani T."/>
            <person name="Kalhor M.S."/>
            <person name="Jansen J."/>
            <person name="Van den Hoogen J."/>
            <person name="Gungor B."/>
            <person name="Hartog M."/>
            <person name="Hontelez J."/>
            <person name="Verver J."/>
            <person name="Yang W.-C."/>
            <person name="Schijlen E."/>
            <person name="Repin R."/>
            <person name="Schilthuizen M."/>
            <person name="Schranz E."/>
            <person name="Heidstra R."/>
            <person name="Miyata K."/>
            <person name="Fedorova E."/>
            <person name="Kohlen W."/>
            <person name="Bisseling T."/>
            <person name="Smit S."/>
            <person name="Geurts R."/>
        </authorList>
    </citation>
    <scope>NUCLEOTIDE SEQUENCE [LARGE SCALE GENOMIC DNA]</scope>
    <source>
        <strain evidence="2">cv. WU1-14</strain>
    </source>
</reference>
<dbReference type="EMBL" id="JXTB01000254">
    <property type="protein sequence ID" value="PON49814.1"/>
    <property type="molecule type" value="Genomic_DNA"/>
</dbReference>
<organism evidence="1 2">
    <name type="scientific">Parasponia andersonii</name>
    <name type="common">Sponia andersonii</name>
    <dbReference type="NCBI Taxonomy" id="3476"/>
    <lineage>
        <taxon>Eukaryota</taxon>
        <taxon>Viridiplantae</taxon>
        <taxon>Streptophyta</taxon>
        <taxon>Embryophyta</taxon>
        <taxon>Tracheophyta</taxon>
        <taxon>Spermatophyta</taxon>
        <taxon>Magnoliopsida</taxon>
        <taxon>eudicotyledons</taxon>
        <taxon>Gunneridae</taxon>
        <taxon>Pentapetalae</taxon>
        <taxon>rosids</taxon>
        <taxon>fabids</taxon>
        <taxon>Rosales</taxon>
        <taxon>Cannabaceae</taxon>
        <taxon>Parasponia</taxon>
    </lineage>
</organism>